<evidence type="ECO:0000313" key="2">
    <source>
        <dbReference type="EMBL" id="SHJ83812.1"/>
    </source>
</evidence>
<dbReference type="SUPFAM" id="SSF82549">
    <property type="entry name" value="DAK1/DegV-like"/>
    <property type="match status" value="1"/>
</dbReference>
<dbReference type="GO" id="GO:0008289">
    <property type="term" value="F:lipid binding"/>
    <property type="evidence" value="ECO:0007669"/>
    <property type="project" value="UniProtKB-KW"/>
</dbReference>
<gene>
    <name evidence="2" type="ORF">SAMN02745912_01274</name>
</gene>
<dbReference type="Pfam" id="PF02645">
    <property type="entry name" value="DegV"/>
    <property type="match status" value="1"/>
</dbReference>
<dbReference type="OrthoDB" id="9780216at2"/>
<dbReference type="InterPro" id="IPR003797">
    <property type="entry name" value="DegV"/>
</dbReference>
<reference evidence="2 3" key="1">
    <citation type="submission" date="2016-11" db="EMBL/GenBank/DDBJ databases">
        <authorList>
            <person name="Jaros S."/>
            <person name="Januszkiewicz K."/>
            <person name="Wedrychowicz H."/>
        </authorList>
    </citation>
    <scope>NUCLEOTIDE SEQUENCE [LARGE SCALE GENOMIC DNA]</scope>
    <source>
        <strain evidence="2 3">DSM 15212</strain>
    </source>
</reference>
<proteinExistence type="predicted"/>
<dbReference type="NCBIfam" id="TIGR00762">
    <property type="entry name" value="DegV"/>
    <property type="match status" value="1"/>
</dbReference>
<evidence type="ECO:0000313" key="3">
    <source>
        <dbReference type="Proteomes" id="UP000184465"/>
    </source>
</evidence>
<organism evidence="2 3">
    <name type="scientific">Paramaledivibacter caminithermalis (strain DSM 15212 / CIP 107654 / DViRD3)</name>
    <name type="common">Clostridium caminithermale</name>
    <dbReference type="NCBI Taxonomy" id="1121301"/>
    <lineage>
        <taxon>Bacteria</taxon>
        <taxon>Bacillati</taxon>
        <taxon>Bacillota</taxon>
        <taxon>Clostridia</taxon>
        <taxon>Peptostreptococcales</taxon>
        <taxon>Caminicellaceae</taxon>
        <taxon>Paramaledivibacter</taxon>
    </lineage>
</organism>
<dbReference type="Gene3D" id="3.40.50.10170">
    <property type="match status" value="1"/>
</dbReference>
<dbReference type="PANTHER" id="PTHR33434">
    <property type="entry name" value="DEGV DOMAIN-CONTAINING PROTEIN DR_1986-RELATED"/>
    <property type="match status" value="1"/>
</dbReference>
<keyword evidence="1" id="KW-0446">Lipid-binding</keyword>
<name>A0A1M6MK07_PARC5</name>
<dbReference type="Gene3D" id="3.30.1180.10">
    <property type="match status" value="1"/>
</dbReference>
<protein>
    <submittedName>
        <fullName evidence="2">EDD domain protein, DegV family</fullName>
    </submittedName>
</protein>
<dbReference type="EMBL" id="FRAG01000011">
    <property type="protein sequence ID" value="SHJ83812.1"/>
    <property type="molecule type" value="Genomic_DNA"/>
</dbReference>
<dbReference type="STRING" id="1121301.SAMN02745912_01274"/>
<dbReference type="AlphaFoldDB" id="A0A1M6MK07"/>
<evidence type="ECO:0000256" key="1">
    <source>
        <dbReference type="ARBA" id="ARBA00023121"/>
    </source>
</evidence>
<dbReference type="Proteomes" id="UP000184465">
    <property type="component" value="Unassembled WGS sequence"/>
</dbReference>
<dbReference type="InterPro" id="IPR050270">
    <property type="entry name" value="DegV_domain_contain"/>
</dbReference>
<keyword evidence="3" id="KW-1185">Reference proteome</keyword>
<dbReference type="PROSITE" id="PS51482">
    <property type="entry name" value="DEGV"/>
    <property type="match status" value="1"/>
</dbReference>
<dbReference type="InterPro" id="IPR043168">
    <property type="entry name" value="DegV_C"/>
</dbReference>
<dbReference type="RefSeq" id="WP_073148087.1">
    <property type="nucleotide sequence ID" value="NZ_FRAG01000011.1"/>
</dbReference>
<sequence length="284" mass="32051">MAIKILTDSVADIPEGIVKELNIKVMPLTVNFEDGSYKDGIEITKEKFYKKLLNSKKLPTTSQITPGEFIEVFEELTKNGDEIIVILMSSCLSGTYNSAVNAKEYLQSERITVIDSKLVTFSQGLVVVEAARMAAKGYHKSEIIDRVYYMIENLECKFIIGDIEYLKKGGRLTPSQALIGKLLNIKPILTMKDGKLIYDDKVRGKKKAIKWVINWIFENNYNLEEKTVGLFHSDNYEFLMELRKELESNFDIKEIIEAKVGAVVGTHAGPGCIAIAFIKDNHIK</sequence>
<dbReference type="PANTHER" id="PTHR33434:SF2">
    <property type="entry name" value="FATTY ACID-BINDING PROTEIN TM_1468"/>
    <property type="match status" value="1"/>
</dbReference>
<accession>A0A1M6MK07</accession>